<gene>
    <name evidence="1" type="ORF">BACCAP_02782</name>
</gene>
<evidence type="ECO:0000313" key="2">
    <source>
        <dbReference type="Proteomes" id="UP000003639"/>
    </source>
</evidence>
<dbReference type="STRING" id="411467.BACCAP_02782"/>
<proteinExistence type="predicted"/>
<dbReference type="AlphaFoldDB" id="A6NX37"/>
<name>A6NX37_9FIRM</name>
<sequence>MSRNILYHDDSSCQHVVLPIPRRILALILVEKKRLTASQTDTRGISP</sequence>
<evidence type="ECO:0000313" key="1">
    <source>
        <dbReference type="EMBL" id="EDM99385.1"/>
    </source>
</evidence>
<accession>A6NX37</accession>
<reference evidence="1 2" key="2">
    <citation type="submission" date="2007-06" db="EMBL/GenBank/DDBJ databases">
        <title>Draft genome sequence of Pseudoflavonifractor capillosus ATCC 29799.</title>
        <authorList>
            <person name="Sudarsanam P."/>
            <person name="Ley R."/>
            <person name="Guruge J."/>
            <person name="Turnbaugh P.J."/>
            <person name="Mahowald M."/>
            <person name="Liep D."/>
            <person name="Gordon J."/>
        </authorList>
    </citation>
    <scope>NUCLEOTIDE SEQUENCE [LARGE SCALE GENOMIC DNA]</scope>
    <source>
        <strain evidence="1 2">ATCC 29799</strain>
    </source>
</reference>
<dbReference type="EMBL" id="AAXG02000019">
    <property type="protein sequence ID" value="EDM99385.1"/>
    <property type="molecule type" value="Genomic_DNA"/>
</dbReference>
<organism evidence="1 2">
    <name type="scientific">Pseudoflavonifractor capillosus ATCC 29799</name>
    <dbReference type="NCBI Taxonomy" id="411467"/>
    <lineage>
        <taxon>Bacteria</taxon>
        <taxon>Bacillati</taxon>
        <taxon>Bacillota</taxon>
        <taxon>Clostridia</taxon>
        <taxon>Eubacteriales</taxon>
        <taxon>Oscillospiraceae</taxon>
        <taxon>Pseudoflavonifractor</taxon>
    </lineage>
</organism>
<comment type="caution">
    <text evidence="1">The sequence shown here is derived from an EMBL/GenBank/DDBJ whole genome shotgun (WGS) entry which is preliminary data.</text>
</comment>
<keyword evidence="2" id="KW-1185">Reference proteome</keyword>
<protein>
    <submittedName>
        <fullName evidence="1">Uncharacterized protein</fullName>
    </submittedName>
</protein>
<dbReference type="Proteomes" id="UP000003639">
    <property type="component" value="Unassembled WGS sequence"/>
</dbReference>
<reference evidence="1 2" key="1">
    <citation type="submission" date="2007-04" db="EMBL/GenBank/DDBJ databases">
        <authorList>
            <person name="Fulton L."/>
            <person name="Clifton S."/>
            <person name="Fulton B."/>
            <person name="Xu J."/>
            <person name="Minx P."/>
            <person name="Pepin K.H."/>
            <person name="Johnson M."/>
            <person name="Thiruvilangam P."/>
            <person name="Bhonagiri V."/>
            <person name="Nash W.E."/>
            <person name="Mardis E.R."/>
            <person name="Wilson R.K."/>
        </authorList>
    </citation>
    <scope>NUCLEOTIDE SEQUENCE [LARGE SCALE GENOMIC DNA]</scope>
    <source>
        <strain evidence="1 2">ATCC 29799</strain>
    </source>
</reference>